<reference evidence="1 2" key="1">
    <citation type="submission" date="2013-03" db="EMBL/GenBank/DDBJ databases">
        <title>The Genome Sequence of Enterococcus dispar ATCC_51266 (Illumina only assembly).</title>
        <authorList>
            <consortium name="The Broad Institute Genomics Platform"/>
            <consortium name="The Broad Institute Genome Sequencing Center for Infectious Disease"/>
            <person name="Earl A."/>
            <person name="Russ C."/>
            <person name="Gilmore M."/>
            <person name="Surin D."/>
            <person name="Walker B."/>
            <person name="Young S."/>
            <person name="Zeng Q."/>
            <person name="Gargeya S."/>
            <person name="Fitzgerald M."/>
            <person name="Haas B."/>
            <person name="Abouelleil A."/>
            <person name="Allen A.W."/>
            <person name="Alvarado L."/>
            <person name="Arachchi H.M."/>
            <person name="Berlin A.M."/>
            <person name="Chapman S.B."/>
            <person name="Gainer-Dewar J."/>
            <person name="Goldberg J."/>
            <person name="Griggs A."/>
            <person name="Gujja S."/>
            <person name="Hansen M."/>
            <person name="Howarth C."/>
            <person name="Imamovic A."/>
            <person name="Ireland A."/>
            <person name="Larimer J."/>
            <person name="McCowan C."/>
            <person name="Murphy C."/>
            <person name="Pearson M."/>
            <person name="Poon T.W."/>
            <person name="Priest M."/>
            <person name="Roberts A."/>
            <person name="Saif S."/>
            <person name="Shea T."/>
            <person name="Sisk P."/>
            <person name="Sykes S."/>
            <person name="Wortman J."/>
            <person name="Nusbaum C."/>
            <person name="Birren B."/>
        </authorList>
    </citation>
    <scope>NUCLEOTIDE SEQUENCE [LARGE SCALE GENOMIC DNA]</scope>
    <source>
        <strain evidence="1 2">ATCC 51266</strain>
    </source>
</reference>
<name>S0KGC6_9ENTE</name>
<evidence type="ECO:0000313" key="2">
    <source>
        <dbReference type="Proteomes" id="UP000014127"/>
    </source>
</evidence>
<comment type="caution">
    <text evidence="1">The sequence shown here is derived from an EMBL/GenBank/DDBJ whole genome shotgun (WGS) entry which is preliminary data.</text>
</comment>
<accession>S0KGC6</accession>
<dbReference type="PATRIC" id="fig|1139219.3.peg.336"/>
<proteinExistence type="predicted"/>
<dbReference type="RefSeq" id="WP_016171569.1">
    <property type="nucleotide sequence ID" value="NZ_ASWK01000001.1"/>
</dbReference>
<organism evidence="1 2">
    <name type="scientific">Enterococcus dispar ATCC 51266</name>
    <dbReference type="NCBI Taxonomy" id="1139219"/>
    <lineage>
        <taxon>Bacteria</taxon>
        <taxon>Bacillati</taxon>
        <taxon>Bacillota</taxon>
        <taxon>Bacilli</taxon>
        <taxon>Lactobacillales</taxon>
        <taxon>Enterococcaceae</taxon>
        <taxon>Enterococcus</taxon>
    </lineage>
</organism>
<sequence length="78" mass="8997">MRKKIVAVVNDQTESIVAVLEGHHYYFPFSGVPSKYIEETNRYGEIGECSMIKIDYFGFARYISTENYSLVYEEVAEA</sequence>
<keyword evidence="2" id="KW-1185">Reference proteome</keyword>
<dbReference type="Proteomes" id="UP000014127">
    <property type="component" value="Unassembled WGS sequence"/>
</dbReference>
<protein>
    <submittedName>
        <fullName evidence="1">Uncharacterized protein</fullName>
    </submittedName>
</protein>
<dbReference type="HOGENOM" id="CLU_2616445_0_0_9"/>
<dbReference type="AlphaFoldDB" id="S0KGC6"/>
<dbReference type="EMBL" id="AHYR01000002">
    <property type="protein sequence ID" value="EOT43787.1"/>
    <property type="molecule type" value="Genomic_DNA"/>
</dbReference>
<gene>
    <name evidence="1" type="ORF">OMK_00345</name>
</gene>
<evidence type="ECO:0000313" key="1">
    <source>
        <dbReference type="EMBL" id="EOT43787.1"/>
    </source>
</evidence>